<name>A0A1D9LD03_9NEIS</name>
<organism evidence="1 2">
    <name type="scientific">Chromobacterium vaccinii</name>
    <dbReference type="NCBI Taxonomy" id="1108595"/>
    <lineage>
        <taxon>Bacteria</taxon>
        <taxon>Pseudomonadati</taxon>
        <taxon>Pseudomonadota</taxon>
        <taxon>Betaproteobacteria</taxon>
        <taxon>Neisseriales</taxon>
        <taxon>Chromobacteriaceae</taxon>
        <taxon>Chromobacterium</taxon>
    </lineage>
</organism>
<evidence type="ECO:0008006" key="3">
    <source>
        <dbReference type="Google" id="ProtNLM"/>
    </source>
</evidence>
<dbReference type="STRING" id="1108595.BKX93_03460"/>
<dbReference type="KEGG" id="cvc:BKX93_03460"/>
<reference evidence="1 2" key="1">
    <citation type="submission" date="2016-10" db="EMBL/GenBank/DDBJ databases">
        <title>Chromobacterium muskegensis sp. nov., an insecticidal bacterium isolated from Sphagnum bogs.</title>
        <authorList>
            <person name="Sparks M.E."/>
            <person name="Blackburn M.B."/>
            <person name="Gundersen-Rindal D.E."/>
            <person name="Mitchell A."/>
            <person name="Farrar R."/>
            <person name="Kuhar D."/>
        </authorList>
    </citation>
    <scope>NUCLEOTIDE SEQUENCE [LARGE SCALE GENOMIC DNA]</scope>
    <source>
        <strain evidence="1 2">21-1</strain>
    </source>
</reference>
<dbReference type="InterPro" id="IPR012373">
    <property type="entry name" value="Ferrdict_sens_TM"/>
</dbReference>
<evidence type="ECO:0000313" key="2">
    <source>
        <dbReference type="Proteomes" id="UP000178776"/>
    </source>
</evidence>
<dbReference type="InterPro" id="IPR041916">
    <property type="entry name" value="Anti_sigma_zinc_sf"/>
</dbReference>
<dbReference type="GO" id="GO:0016989">
    <property type="term" value="F:sigma factor antagonist activity"/>
    <property type="evidence" value="ECO:0007669"/>
    <property type="project" value="TreeGrafter"/>
</dbReference>
<dbReference type="EMBL" id="CP017707">
    <property type="protein sequence ID" value="AOZ49149.1"/>
    <property type="molecule type" value="Genomic_DNA"/>
</dbReference>
<dbReference type="Proteomes" id="UP000178776">
    <property type="component" value="Chromosome"/>
</dbReference>
<protein>
    <recommendedName>
        <fullName evidence="3">Anti-sigma factor</fullName>
    </recommendedName>
</protein>
<accession>A0A1D9LD03</accession>
<dbReference type="AlphaFoldDB" id="A0A1D9LD03"/>
<dbReference type="PANTHER" id="PTHR30273">
    <property type="entry name" value="PERIPLASMIC SIGNAL SENSOR AND SIGMA FACTOR ACTIVATOR FECR-RELATED"/>
    <property type="match status" value="1"/>
</dbReference>
<dbReference type="Gene3D" id="1.10.10.1320">
    <property type="entry name" value="Anti-sigma factor, zinc-finger domain"/>
    <property type="match status" value="1"/>
</dbReference>
<dbReference type="PANTHER" id="PTHR30273:SF2">
    <property type="entry name" value="PROTEIN FECR"/>
    <property type="match status" value="1"/>
</dbReference>
<evidence type="ECO:0000313" key="1">
    <source>
        <dbReference type="EMBL" id="AOZ49149.1"/>
    </source>
</evidence>
<sequence>MTEPNEETLQAYLDGELPPRQAAELEAWLEKHPDAAQRLDQWRGQDDALRELWALPEREPMPSRLLAAARPPARRFTPPWLSQAMAAGLVFALGLGGGWYGRQAYQTEPAAPAASLAMDSLPRQAAMAHVVYSPDIQRPVEIGADQETQMVAWLSRRMRSPITPPRLAEAGYELIGGRLLPGEQGPVAQLMYHDASGQRVTLYVANGARPQAEQGFHFASQGPVNVYYWWERGRGYALSAGMPRGKLAELAALAQRQLAGG</sequence>
<dbReference type="GeneID" id="68840266"/>
<proteinExistence type="predicted"/>
<gene>
    <name evidence="1" type="ORF">BKX93_03460</name>
</gene>
<dbReference type="RefSeq" id="WP_046168331.1">
    <property type="nucleotide sequence ID" value="NZ_CP017707.1"/>
</dbReference>